<protein>
    <submittedName>
        <fullName evidence="2">Outer membrane receptor for ferrienterochelin and colicin</fullName>
    </submittedName>
</protein>
<organism evidence="2 3">
    <name type="scientific">Marinilabilia salmonicolor</name>
    <dbReference type="NCBI Taxonomy" id="989"/>
    <lineage>
        <taxon>Bacteria</taxon>
        <taxon>Pseudomonadati</taxon>
        <taxon>Bacteroidota</taxon>
        <taxon>Bacteroidia</taxon>
        <taxon>Marinilabiliales</taxon>
        <taxon>Marinilabiliaceae</taxon>
        <taxon>Marinilabilia</taxon>
    </lineage>
</organism>
<dbReference type="InterPro" id="IPR037066">
    <property type="entry name" value="Plug_dom_sf"/>
</dbReference>
<proteinExistence type="predicted"/>
<dbReference type="Proteomes" id="UP000252733">
    <property type="component" value="Unassembled WGS sequence"/>
</dbReference>
<evidence type="ECO:0000313" key="3">
    <source>
        <dbReference type="Proteomes" id="UP000252733"/>
    </source>
</evidence>
<dbReference type="EMBL" id="QPIZ01000011">
    <property type="protein sequence ID" value="RCW34593.1"/>
    <property type="molecule type" value="Genomic_DNA"/>
</dbReference>
<dbReference type="Pfam" id="PF13715">
    <property type="entry name" value="CarbopepD_reg_2"/>
    <property type="match status" value="1"/>
</dbReference>
<dbReference type="Pfam" id="PF07715">
    <property type="entry name" value="Plug"/>
    <property type="match status" value="1"/>
</dbReference>
<keyword evidence="2" id="KW-0675">Receptor</keyword>
<evidence type="ECO:0000313" key="2">
    <source>
        <dbReference type="EMBL" id="RCW34593.1"/>
    </source>
</evidence>
<dbReference type="InterPro" id="IPR008969">
    <property type="entry name" value="CarboxyPept-like_regulatory"/>
</dbReference>
<feature type="domain" description="TonB-dependent receptor plug" evidence="1">
    <location>
        <begin position="221"/>
        <end position="297"/>
    </location>
</feature>
<dbReference type="SUPFAM" id="SSF56935">
    <property type="entry name" value="Porins"/>
    <property type="match status" value="1"/>
</dbReference>
<sequence length="874" mass="98246">MVVVLWAMTIVLCTAQTAETKVFSVDKTKGSSVELIEHIQEKSGFIISYSSRLCLKENISLSSSRNTLAGFLQDIFQDCPFDFVERKNKLIVRPLKLSEQSFTILGYVSDARSGERLIGANVFSRNRYEGTATNYYGFFSLTLQGGSVDLYSSYVGYNAENKHFDLTSDTVVYFSLKPNIELPEVSVLGSRMPNMLRGGSFGAARVSMDRIVDAPALFGESDLMRGIQMLPGIQSGSEGFTGLFVRGGGPDQNMVLLDDVPVYNVGHLLGFFSIFNTDAVNQVSVTKDGFPARYGGRLSSVVDVRMKEGGKDQVGGSVSLGLLSSGISLDGPVFNEKTTFALSFRRTYVDALAALYQLGADDKTNYYFFDLNGKISHEISERSKIYLSSYWGRDKLYTLYNYRDFDVRVGDNQVTDNVSINDESNAGWGNFTGALRWNYVVTPRLFSNVTATYSNYRFFIGLKQSDETQGQLNTYEQRYLSGIQDFTLKVDFENYYRSNYTLRFGASGVIHRFNPGVDLVKESGVSGTTEETSVSDVLVSGQEYRGYLENEFSVSNRFFVNAGIHSALFLGEGEPYWSLEPRLSLRYGLTNSTDIKGTVSRMSQFVHMVGTAGYSLPTDLWLPVSERIKPMYSDQATLGVDFHLGEKRGYILSLETYAKSYKNILAYKESTGFFDYSTTWEDKLTTGSGESYGGELLFQKNKGDLTGWIGYTYARTTVHFPELNDGKSYPARFDRRHDASLFMNYRFNSRVTGSLTWMFGSGNPVTLPEEKYYAPGLDWAKPSDFGYSEGVGSLNNYRMPSFHRLDLGVNFTKKKKRGERTWSFGVINAYGRQNPFLLYFSESENNPEGSAMRQLKQLSLFPFPIPYVRYSFKF</sequence>
<comment type="caution">
    <text evidence="2">The sequence shown here is derived from an EMBL/GenBank/DDBJ whole genome shotgun (WGS) entry which is preliminary data.</text>
</comment>
<dbReference type="Gene3D" id="2.170.130.10">
    <property type="entry name" value="TonB-dependent receptor, plug domain"/>
    <property type="match status" value="1"/>
</dbReference>
<dbReference type="InterPro" id="IPR012910">
    <property type="entry name" value="Plug_dom"/>
</dbReference>
<name>A0A368V1B5_9BACT</name>
<dbReference type="AlphaFoldDB" id="A0A368V1B5"/>
<gene>
    <name evidence="2" type="ORF">DFO77_11194</name>
</gene>
<accession>A0A368V1B5</accession>
<evidence type="ECO:0000259" key="1">
    <source>
        <dbReference type="Pfam" id="PF07715"/>
    </source>
</evidence>
<dbReference type="SUPFAM" id="SSF49464">
    <property type="entry name" value="Carboxypeptidase regulatory domain-like"/>
    <property type="match status" value="1"/>
</dbReference>
<keyword evidence="3" id="KW-1185">Reference proteome</keyword>
<dbReference type="Gene3D" id="2.60.40.1120">
    <property type="entry name" value="Carboxypeptidase-like, regulatory domain"/>
    <property type="match status" value="1"/>
</dbReference>
<reference evidence="2 3" key="1">
    <citation type="submission" date="2018-07" db="EMBL/GenBank/DDBJ databases">
        <title>Freshwater and sediment microbial communities from various areas in North America, analyzing microbe dynamics in response to fracking.</title>
        <authorList>
            <person name="Lamendella R."/>
        </authorList>
    </citation>
    <scope>NUCLEOTIDE SEQUENCE [LARGE SCALE GENOMIC DNA]</scope>
    <source>
        <strain evidence="2 3">160A</strain>
    </source>
</reference>